<keyword evidence="9 18" id="KW-0732">Signal</keyword>
<feature type="active site" description="Charge relay system" evidence="16">
    <location>
        <position position="288"/>
    </location>
</feature>
<dbReference type="EMBL" id="JAPEVB010000005">
    <property type="protein sequence ID" value="KAJ4388231.1"/>
    <property type="molecule type" value="Genomic_DNA"/>
</dbReference>
<keyword evidence="12" id="KW-0106">Calcium</keyword>
<dbReference type="GO" id="GO:0004252">
    <property type="term" value="F:serine-type endopeptidase activity"/>
    <property type="evidence" value="ECO:0007669"/>
    <property type="project" value="UniProtKB-UniRule"/>
</dbReference>
<dbReference type="PANTHER" id="PTHR14218:SF34">
    <property type="entry name" value="TRIPEPTIDYL-PEPTIDASE SED4"/>
    <property type="match status" value="1"/>
</dbReference>
<dbReference type="InterPro" id="IPR030400">
    <property type="entry name" value="Sedolisin_dom"/>
</dbReference>
<evidence type="ECO:0000313" key="20">
    <source>
        <dbReference type="EMBL" id="KAJ4388231.1"/>
    </source>
</evidence>
<comment type="caution">
    <text evidence="16">Lacks conserved residue(s) required for the propagation of feature annotation.</text>
</comment>
<keyword evidence="14" id="KW-0865">Zymogen</keyword>
<evidence type="ECO:0000256" key="1">
    <source>
        <dbReference type="ARBA" id="ARBA00001910"/>
    </source>
</evidence>
<dbReference type="OrthoDB" id="409122at2759"/>
<keyword evidence="10 16" id="KW-0378">Hydrolase</keyword>
<comment type="subcellular location">
    <subcellularLocation>
        <location evidence="4">Secreted</location>
        <location evidence="4">Extracellular space</location>
    </subcellularLocation>
</comment>
<dbReference type="GO" id="GO:0008240">
    <property type="term" value="F:tripeptidyl-peptidase activity"/>
    <property type="evidence" value="ECO:0007669"/>
    <property type="project" value="UniProtKB-EC"/>
</dbReference>
<evidence type="ECO:0000256" key="6">
    <source>
        <dbReference type="ARBA" id="ARBA00022525"/>
    </source>
</evidence>
<dbReference type="SUPFAM" id="SSF52743">
    <property type="entry name" value="Subtilisin-like"/>
    <property type="match status" value="1"/>
</dbReference>
<sequence length="596" mass="63691">MRSNGLTLAVTVVPFVLGAFQKHYDTVPAGYEALETSGSSTTTFTIALALNNLDQLESKLLAVSTPGSFEYGQFLDVDGVQALFGPTDDAVSSVTTWLESAGITEYTHAGLFVNFNADVETANTLLNGSYTFYNHGGVSKLRTLSYTIPEEVQEHIALIEPGIYFGQTKAAAAIPKSRNVSPVTSPSKTMKRQSSNSTTVQPVVDAACATILTPACVKQLYNVGNYTPLATSGSRVAFGSFLNESAILSDLFTFETTYGIPFQNLTLVSIDNGTLSQDVNDPNIGFGEANLDAQNIVGLVHPLPVTEYSTSGSPPFIPTPDQPTDADNFNEPYVPYYQYLLSKTNDELPQVISNSYADQEDGVPFDYATHTCNLVALLGIRGITIFESSGDGGLGGTCIAADFVTAQFTPLFPPSCPYITAVGGTQEINPQITWTGSGGGFSNYFSRPDFQETAIAEYLKTVSPETFEYYGQYNGNWSGRGIPDISAASLDPYYAITYNGTTVRIGGTSGASPVWAGIVGLLNDARFRAGKSSLGFINPLLYTLGPQGLIDLAEGYMDGCTDNIPGARYNATLGWDPATGWGIPDFPRLKDLVLSI</sequence>
<dbReference type="InterPro" id="IPR015366">
    <property type="entry name" value="S53_propep"/>
</dbReference>
<dbReference type="EC" id="3.4.14.10" evidence="5"/>
<evidence type="ECO:0000256" key="10">
    <source>
        <dbReference type="ARBA" id="ARBA00022801"/>
    </source>
</evidence>
<evidence type="ECO:0000256" key="2">
    <source>
        <dbReference type="ARBA" id="ARBA00001913"/>
    </source>
</evidence>
<keyword evidence="7 16" id="KW-0645">Protease</keyword>
<evidence type="ECO:0000256" key="9">
    <source>
        <dbReference type="ARBA" id="ARBA00022729"/>
    </source>
</evidence>
<dbReference type="PANTHER" id="PTHR14218">
    <property type="entry name" value="PROTEASE S8 TRIPEPTIDYL PEPTIDASE I CLN2"/>
    <property type="match status" value="1"/>
</dbReference>
<evidence type="ECO:0000256" key="3">
    <source>
        <dbReference type="ARBA" id="ARBA00002451"/>
    </source>
</evidence>
<dbReference type="Gene3D" id="3.40.50.200">
    <property type="entry name" value="Peptidase S8/S53 domain"/>
    <property type="match status" value="1"/>
</dbReference>
<dbReference type="AlphaFoldDB" id="A0A9W9CUA0"/>
<feature type="domain" description="Peptidase S53" evidence="19">
    <location>
        <begin position="211"/>
        <end position="596"/>
    </location>
</feature>
<evidence type="ECO:0000256" key="8">
    <source>
        <dbReference type="ARBA" id="ARBA00022723"/>
    </source>
</evidence>
<reference evidence="20" key="1">
    <citation type="submission" date="2022-10" db="EMBL/GenBank/DDBJ databases">
        <title>Tapping the CABI collections for fungal endophytes: first genome assemblies for Collariella, Neodidymelliopsis, Ascochyta clinopodiicola, Didymella pomorum, Didymosphaeria variabile, Neocosmospora piperis and Neocucurbitaria cava.</title>
        <authorList>
            <person name="Hill R."/>
        </authorList>
    </citation>
    <scope>NUCLEOTIDE SEQUENCE</scope>
    <source>
        <strain evidence="20">IMI 355082</strain>
    </source>
</reference>
<evidence type="ECO:0000256" key="14">
    <source>
        <dbReference type="ARBA" id="ARBA00023145"/>
    </source>
</evidence>
<accession>A0A9W9CUA0</accession>
<comment type="cofactor">
    <cofactor evidence="2">
        <name>Ca(2+)</name>
        <dbReference type="ChEBI" id="CHEBI:29108"/>
    </cofactor>
</comment>
<evidence type="ECO:0000256" key="4">
    <source>
        <dbReference type="ARBA" id="ARBA00004239"/>
    </source>
</evidence>
<evidence type="ECO:0000256" key="5">
    <source>
        <dbReference type="ARBA" id="ARBA00012462"/>
    </source>
</evidence>
<dbReference type="Proteomes" id="UP001140453">
    <property type="component" value="Unassembled WGS sequence"/>
</dbReference>
<evidence type="ECO:0000256" key="16">
    <source>
        <dbReference type="PROSITE-ProRule" id="PRU01032"/>
    </source>
</evidence>
<feature type="signal peptide" evidence="18">
    <location>
        <begin position="1"/>
        <end position="18"/>
    </location>
</feature>
<feature type="active site" description="Charge relay system" evidence="16">
    <location>
        <position position="292"/>
    </location>
</feature>
<keyword evidence="13" id="KW-0843">Virulence</keyword>
<dbReference type="SUPFAM" id="SSF54897">
    <property type="entry name" value="Protease propeptides/inhibitors"/>
    <property type="match status" value="1"/>
</dbReference>
<feature type="compositionally biased region" description="Polar residues" evidence="17">
    <location>
        <begin position="178"/>
        <end position="196"/>
    </location>
</feature>
<evidence type="ECO:0000256" key="15">
    <source>
        <dbReference type="ARBA" id="ARBA00023180"/>
    </source>
</evidence>
<evidence type="ECO:0000256" key="18">
    <source>
        <dbReference type="SAM" id="SignalP"/>
    </source>
</evidence>
<evidence type="ECO:0000256" key="13">
    <source>
        <dbReference type="ARBA" id="ARBA00023026"/>
    </source>
</evidence>
<protein>
    <recommendedName>
        <fullName evidence="5">tripeptidyl-peptidase II</fullName>
        <ecNumber evidence="5">3.4.14.10</ecNumber>
    </recommendedName>
</protein>
<organism evidence="20 21">
    <name type="scientific">Gnomoniopsis smithogilvyi</name>
    <dbReference type="NCBI Taxonomy" id="1191159"/>
    <lineage>
        <taxon>Eukaryota</taxon>
        <taxon>Fungi</taxon>
        <taxon>Dikarya</taxon>
        <taxon>Ascomycota</taxon>
        <taxon>Pezizomycotina</taxon>
        <taxon>Sordariomycetes</taxon>
        <taxon>Sordariomycetidae</taxon>
        <taxon>Diaporthales</taxon>
        <taxon>Gnomoniaceae</taxon>
        <taxon>Gnomoniopsis</taxon>
    </lineage>
</organism>
<dbReference type="FunFam" id="3.40.50.200:FF:000015">
    <property type="entry name" value="Tripeptidyl peptidase A"/>
    <property type="match status" value="1"/>
</dbReference>
<dbReference type="InterPro" id="IPR050819">
    <property type="entry name" value="Tripeptidyl-peptidase_I"/>
</dbReference>
<comment type="caution">
    <text evidence="20">The sequence shown here is derived from an EMBL/GenBank/DDBJ whole genome shotgun (WGS) entry which is preliminary data.</text>
</comment>
<dbReference type="GO" id="GO:0046872">
    <property type="term" value="F:metal ion binding"/>
    <property type="evidence" value="ECO:0007669"/>
    <property type="project" value="UniProtKB-KW"/>
</dbReference>
<keyword evidence="11 16" id="KW-0720">Serine protease</keyword>
<keyword evidence="21" id="KW-1185">Reference proteome</keyword>
<dbReference type="InterPro" id="IPR023828">
    <property type="entry name" value="Peptidase_S8_Ser-AS"/>
</dbReference>
<name>A0A9W9CUA0_9PEZI</name>
<evidence type="ECO:0000256" key="12">
    <source>
        <dbReference type="ARBA" id="ARBA00022837"/>
    </source>
</evidence>
<dbReference type="PROSITE" id="PS51695">
    <property type="entry name" value="SEDOLISIN"/>
    <property type="match status" value="1"/>
</dbReference>
<dbReference type="CDD" id="cd04056">
    <property type="entry name" value="Peptidases_S53"/>
    <property type="match status" value="1"/>
</dbReference>
<evidence type="ECO:0000313" key="21">
    <source>
        <dbReference type="Proteomes" id="UP001140453"/>
    </source>
</evidence>
<dbReference type="CDD" id="cd11377">
    <property type="entry name" value="Pro-peptidase_S53"/>
    <property type="match status" value="1"/>
</dbReference>
<dbReference type="InterPro" id="IPR036852">
    <property type="entry name" value="Peptidase_S8/S53_dom_sf"/>
</dbReference>
<evidence type="ECO:0000256" key="11">
    <source>
        <dbReference type="ARBA" id="ARBA00022825"/>
    </source>
</evidence>
<evidence type="ECO:0000256" key="17">
    <source>
        <dbReference type="SAM" id="MobiDB-lite"/>
    </source>
</evidence>
<feature type="active site" description="Charge relay system" evidence="16">
    <location>
        <position position="509"/>
    </location>
</feature>
<comment type="function">
    <text evidence="3">Secreted tripeptidyl-peptidase which degrades proteins at acidic pHs and is involved in virulence.</text>
</comment>
<evidence type="ECO:0000256" key="7">
    <source>
        <dbReference type="ARBA" id="ARBA00022670"/>
    </source>
</evidence>
<evidence type="ECO:0000259" key="19">
    <source>
        <dbReference type="PROSITE" id="PS51695"/>
    </source>
</evidence>
<dbReference type="GO" id="GO:0006508">
    <property type="term" value="P:proteolysis"/>
    <property type="evidence" value="ECO:0007669"/>
    <property type="project" value="UniProtKB-KW"/>
</dbReference>
<dbReference type="GO" id="GO:0005576">
    <property type="term" value="C:extracellular region"/>
    <property type="evidence" value="ECO:0007669"/>
    <property type="project" value="UniProtKB-SubCell"/>
</dbReference>
<gene>
    <name evidence="20" type="ORF">N0V93_008838</name>
</gene>
<keyword evidence="6" id="KW-0964">Secreted</keyword>
<dbReference type="PROSITE" id="PS00138">
    <property type="entry name" value="SUBTILASE_SER"/>
    <property type="match status" value="1"/>
</dbReference>
<keyword evidence="8" id="KW-0479">Metal-binding</keyword>
<feature type="region of interest" description="Disordered" evidence="17">
    <location>
        <begin position="176"/>
        <end position="196"/>
    </location>
</feature>
<keyword evidence="15" id="KW-0325">Glycoprotein</keyword>
<feature type="chain" id="PRO_5040880458" description="tripeptidyl-peptidase II" evidence="18">
    <location>
        <begin position="19"/>
        <end position="596"/>
    </location>
</feature>
<proteinExistence type="predicted"/>
<dbReference type="SMART" id="SM00944">
    <property type="entry name" value="Pro-kuma_activ"/>
    <property type="match status" value="1"/>
</dbReference>
<dbReference type="Pfam" id="PF09286">
    <property type="entry name" value="Pro-kuma_activ"/>
    <property type="match status" value="1"/>
</dbReference>
<comment type="catalytic activity">
    <reaction evidence="1">
        <text>Release of an N-terminal tripeptide from a polypeptide.</text>
        <dbReference type="EC" id="3.4.14.10"/>
    </reaction>
</comment>